<name>A0AA42JXJ9_9GAMM</name>
<organism evidence="1 3">
    <name type="scientific">Providencia huashanensis</name>
    <dbReference type="NCBI Taxonomy" id="3037798"/>
    <lineage>
        <taxon>Bacteria</taxon>
        <taxon>Pseudomonadati</taxon>
        <taxon>Pseudomonadota</taxon>
        <taxon>Gammaproteobacteria</taxon>
        <taxon>Enterobacterales</taxon>
        <taxon>Morganellaceae</taxon>
        <taxon>Providencia</taxon>
    </lineage>
</organism>
<dbReference type="RefSeq" id="WP_094301214.1">
    <property type="nucleotide sequence ID" value="NZ_JARRYG010000004.1"/>
</dbReference>
<evidence type="ECO:0000313" key="1">
    <source>
        <dbReference type="EMBL" id="MDG4695571.1"/>
    </source>
</evidence>
<proteinExistence type="predicted"/>
<gene>
    <name evidence="1" type="ORF">P7V44_04880</name>
    <name evidence="2" type="ORF">Q5E86_08250</name>
</gene>
<sequence length="57" mass="6269">MTAPVAEHNVETAKQTVKADVIESQQLLGPNGKVSIQHNGELYLLRQTRTGKLILTK</sequence>
<dbReference type="Pfam" id="PF10636">
    <property type="entry name" value="hemP"/>
    <property type="match status" value="1"/>
</dbReference>
<reference evidence="2" key="3">
    <citation type="journal article" date="2024" name="Int. J. Antimicrob. Agents">
        <title>Identification of a novel Providencia species showing multi-drug-resistant in three patients with hospital-acquired infection.</title>
        <authorList>
            <person name="Yang W."/>
            <person name="Chen J."/>
            <person name="Yang F."/>
            <person name="Ji P."/>
            <person name="Shen S."/>
            <person name="Yin D."/>
            <person name="Hu F."/>
        </authorList>
    </citation>
    <scope>NUCLEOTIDE SEQUENCE</scope>
    <source>
        <strain evidence="2">CRE-138-0111</strain>
    </source>
</reference>
<evidence type="ECO:0000313" key="2">
    <source>
        <dbReference type="EMBL" id="MDO7856349.1"/>
    </source>
</evidence>
<dbReference type="EMBL" id="JAUQTG010000003">
    <property type="protein sequence ID" value="MDO7856349.1"/>
    <property type="molecule type" value="Genomic_DNA"/>
</dbReference>
<reference evidence="1" key="1">
    <citation type="submission" date="2023-03" db="EMBL/GenBank/DDBJ databases">
        <title>a new species belonging to Providencia genus.</title>
        <authorList>
            <person name="Yang W."/>
            <person name="Hu F."/>
            <person name="Shen S."/>
            <person name="Ding L."/>
            <person name="Yin D."/>
        </authorList>
    </citation>
    <scope>NUCLEOTIDE SEQUENCE</scope>
    <source>
        <strain evidence="1">CRE-3FA-0001</strain>
    </source>
</reference>
<protein>
    <submittedName>
        <fullName evidence="1">Hemin uptake protein HemP</fullName>
    </submittedName>
</protein>
<accession>A0AA42JXJ9</accession>
<keyword evidence="4" id="KW-1185">Reference proteome</keyword>
<evidence type="ECO:0000313" key="3">
    <source>
        <dbReference type="Proteomes" id="UP001156701"/>
    </source>
</evidence>
<evidence type="ECO:0000313" key="4">
    <source>
        <dbReference type="Proteomes" id="UP001176478"/>
    </source>
</evidence>
<dbReference type="AlphaFoldDB" id="A0AA42JXJ9"/>
<dbReference type="EMBL" id="JARRYG010000004">
    <property type="protein sequence ID" value="MDG4695571.1"/>
    <property type="molecule type" value="Genomic_DNA"/>
</dbReference>
<dbReference type="Proteomes" id="UP001156701">
    <property type="component" value="Unassembled WGS sequence"/>
</dbReference>
<dbReference type="Gene3D" id="2.10.70.10">
    <property type="entry name" value="Complement Module, domain 1"/>
    <property type="match status" value="1"/>
</dbReference>
<dbReference type="Proteomes" id="UP001176478">
    <property type="component" value="Unassembled WGS sequence"/>
</dbReference>
<dbReference type="InterPro" id="IPR019600">
    <property type="entry name" value="Hemin_uptake_protein_HemP"/>
</dbReference>
<reference evidence="2" key="2">
    <citation type="submission" date="2023-07" db="EMBL/GenBank/DDBJ databases">
        <authorList>
            <person name="Yang W."/>
            <person name="Chen J."/>
            <person name="Ji P."/>
            <person name="Hu F."/>
        </authorList>
    </citation>
    <scope>NUCLEOTIDE SEQUENCE</scope>
    <source>
        <strain evidence="2">CRE-138-0111</strain>
    </source>
</reference>
<comment type="caution">
    <text evidence="1">The sequence shown here is derived from an EMBL/GenBank/DDBJ whole genome shotgun (WGS) entry which is preliminary data.</text>
</comment>